<organism evidence="1 2">
    <name type="scientific">Fibrobacter intestinalis</name>
    <dbReference type="NCBI Taxonomy" id="28122"/>
    <lineage>
        <taxon>Bacteria</taxon>
        <taxon>Pseudomonadati</taxon>
        <taxon>Fibrobacterota</taxon>
        <taxon>Fibrobacteria</taxon>
        <taxon>Fibrobacterales</taxon>
        <taxon>Fibrobacteraceae</taxon>
        <taxon>Fibrobacter</taxon>
    </lineage>
</organism>
<gene>
    <name evidence="1" type="ORF">SAMN05720469_101163</name>
</gene>
<sequence length="123" mass="14116">MGSFRYYNEETGQFDKLSYTTVAREGNLKVVVLNEGENQIKPIELANSPNSIYAIKNNKGEISSINFFGEDKRKTKQIDLKHKHQGMIPHVHEFHGEKYHPSSARPCNKEELELISRAKELAK</sequence>
<name>A0A1M6PXP0_9BACT</name>
<accession>A0A1M6PXP0</accession>
<dbReference type="Proteomes" id="UP000184275">
    <property type="component" value="Unassembled WGS sequence"/>
</dbReference>
<reference evidence="2" key="1">
    <citation type="submission" date="2016-11" db="EMBL/GenBank/DDBJ databases">
        <authorList>
            <person name="Varghese N."/>
            <person name="Submissions S."/>
        </authorList>
    </citation>
    <scope>NUCLEOTIDE SEQUENCE [LARGE SCALE GENOMIC DNA]</scope>
    <source>
        <strain evidence="2">UWOS</strain>
    </source>
</reference>
<proteinExistence type="predicted"/>
<protein>
    <submittedName>
        <fullName evidence="1">Uncharacterized protein</fullName>
    </submittedName>
</protein>
<dbReference type="AlphaFoldDB" id="A0A1M6PXP0"/>
<dbReference type="RefSeq" id="WP_143159270.1">
    <property type="nucleotide sequence ID" value="NZ_FRAW01000001.1"/>
</dbReference>
<evidence type="ECO:0000313" key="1">
    <source>
        <dbReference type="EMBL" id="SHK12661.1"/>
    </source>
</evidence>
<dbReference type="EMBL" id="FRAW01000001">
    <property type="protein sequence ID" value="SHK12661.1"/>
    <property type="molecule type" value="Genomic_DNA"/>
</dbReference>
<keyword evidence="2" id="KW-1185">Reference proteome</keyword>
<evidence type="ECO:0000313" key="2">
    <source>
        <dbReference type="Proteomes" id="UP000184275"/>
    </source>
</evidence>